<evidence type="ECO:0000313" key="3">
    <source>
        <dbReference type="EMBL" id="KKK70947.1"/>
    </source>
</evidence>
<dbReference type="AlphaFoldDB" id="A0A0F8XPJ8"/>
<dbReference type="GO" id="GO:0003984">
    <property type="term" value="F:acetolactate synthase activity"/>
    <property type="evidence" value="ECO:0007669"/>
    <property type="project" value="TreeGrafter"/>
</dbReference>
<dbReference type="GO" id="GO:0030976">
    <property type="term" value="F:thiamine pyrophosphate binding"/>
    <property type="evidence" value="ECO:0007669"/>
    <property type="project" value="InterPro"/>
</dbReference>
<evidence type="ECO:0000256" key="1">
    <source>
        <dbReference type="ARBA" id="ARBA00007812"/>
    </source>
</evidence>
<feature type="non-terminal residue" evidence="3">
    <location>
        <position position="122"/>
    </location>
</feature>
<dbReference type="Pfam" id="PF02776">
    <property type="entry name" value="TPP_enzyme_N"/>
    <property type="match status" value="1"/>
</dbReference>
<feature type="domain" description="Thiamine pyrophosphate enzyme N-terminal TPP-binding" evidence="2">
    <location>
        <begin position="8"/>
        <end position="109"/>
    </location>
</feature>
<dbReference type="CDD" id="cd07035">
    <property type="entry name" value="TPP_PYR_POX_like"/>
    <property type="match status" value="1"/>
</dbReference>
<organism evidence="3">
    <name type="scientific">marine sediment metagenome</name>
    <dbReference type="NCBI Taxonomy" id="412755"/>
    <lineage>
        <taxon>unclassified sequences</taxon>
        <taxon>metagenomes</taxon>
        <taxon>ecological metagenomes</taxon>
    </lineage>
</organism>
<reference evidence="3" key="1">
    <citation type="journal article" date="2015" name="Nature">
        <title>Complex archaea that bridge the gap between prokaryotes and eukaryotes.</title>
        <authorList>
            <person name="Spang A."/>
            <person name="Saw J.H."/>
            <person name="Jorgensen S.L."/>
            <person name="Zaremba-Niedzwiedzka K."/>
            <person name="Martijn J."/>
            <person name="Lind A.E."/>
            <person name="van Eijk R."/>
            <person name="Schleper C."/>
            <person name="Guy L."/>
            <person name="Ettema T.J."/>
        </authorList>
    </citation>
    <scope>NUCLEOTIDE SEQUENCE</scope>
</reference>
<dbReference type="SUPFAM" id="SSF52518">
    <property type="entry name" value="Thiamin diphosphate-binding fold (THDP-binding)"/>
    <property type="match status" value="1"/>
</dbReference>
<name>A0A0F8XPJ8_9ZZZZ</name>
<dbReference type="EMBL" id="LAZR01057953">
    <property type="protein sequence ID" value="KKK70947.1"/>
    <property type="molecule type" value="Genomic_DNA"/>
</dbReference>
<comment type="caution">
    <text evidence="3">The sequence shown here is derived from an EMBL/GenBank/DDBJ whole genome shotgun (WGS) entry which is preliminary data.</text>
</comment>
<accession>A0A0F8XPJ8</accession>
<dbReference type="PANTHER" id="PTHR18968:SF133">
    <property type="entry name" value="BENZOYLFORMATE DECARBOXYLASE"/>
    <property type="match status" value="1"/>
</dbReference>
<dbReference type="GO" id="GO:0050660">
    <property type="term" value="F:flavin adenine dinucleotide binding"/>
    <property type="evidence" value="ECO:0007669"/>
    <property type="project" value="TreeGrafter"/>
</dbReference>
<sequence length="122" mass="13135">MPKLAGRYAFLDQLVADGVTHVFGNPGSTEEAFMDALQDYPQIQYILALHESVAVGIADGYARASGQPSFLQLHINPGLGNAMGMLYNAYRTHTPMVVYAGQHSQHGGSQEPMLAGDLVRMA</sequence>
<proteinExistence type="inferred from homology"/>
<comment type="similarity">
    <text evidence="1">Belongs to the TPP enzyme family.</text>
</comment>
<dbReference type="InterPro" id="IPR029061">
    <property type="entry name" value="THDP-binding"/>
</dbReference>
<protein>
    <recommendedName>
        <fullName evidence="2">Thiamine pyrophosphate enzyme N-terminal TPP-binding domain-containing protein</fullName>
    </recommendedName>
</protein>
<evidence type="ECO:0000259" key="2">
    <source>
        <dbReference type="Pfam" id="PF02776"/>
    </source>
</evidence>
<dbReference type="PANTHER" id="PTHR18968">
    <property type="entry name" value="THIAMINE PYROPHOSPHATE ENZYMES"/>
    <property type="match status" value="1"/>
</dbReference>
<gene>
    <name evidence="3" type="ORF">LCGC14_2918880</name>
</gene>
<dbReference type="Gene3D" id="3.40.50.970">
    <property type="match status" value="1"/>
</dbReference>
<dbReference type="InterPro" id="IPR012001">
    <property type="entry name" value="Thiamin_PyroP_enz_TPP-bd_dom"/>
</dbReference>
<dbReference type="InterPro" id="IPR045229">
    <property type="entry name" value="TPP_enz"/>
</dbReference>